<evidence type="ECO:0000256" key="1">
    <source>
        <dbReference type="SAM" id="MobiDB-lite"/>
    </source>
</evidence>
<evidence type="ECO:0000313" key="2">
    <source>
        <dbReference type="EMBL" id="KAK7172216.1"/>
    </source>
</evidence>
<protein>
    <submittedName>
        <fullName evidence="2">Uncharacterized protein</fullName>
    </submittedName>
</protein>
<name>A0AAN9DGH9_9TELE</name>
<comment type="caution">
    <text evidence="2">The sequence shown here is derived from an EMBL/GenBank/DDBJ whole genome shotgun (WGS) entry which is preliminary data.</text>
</comment>
<feature type="compositionally biased region" description="Low complexity" evidence="1">
    <location>
        <begin position="21"/>
        <end position="32"/>
    </location>
</feature>
<feature type="region of interest" description="Disordered" evidence="1">
    <location>
        <begin position="1"/>
        <end position="41"/>
    </location>
</feature>
<evidence type="ECO:0000313" key="3">
    <source>
        <dbReference type="Proteomes" id="UP001364617"/>
    </source>
</evidence>
<feature type="compositionally biased region" description="Polar residues" evidence="1">
    <location>
        <begin position="9"/>
        <end position="20"/>
    </location>
</feature>
<reference evidence="2 3" key="1">
    <citation type="submission" date="2024-02" db="EMBL/GenBank/DDBJ databases">
        <title>Chromosome-level genome assembly of the Eurasian Minnow (Phoxinus phoxinus).</title>
        <authorList>
            <person name="Oriowo T.O."/>
            <person name="Martin S."/>
            <person name="Stange M."/>
            <person name="Chrysostomakis Y."/>
            <person name="Brown T."/>
            <person name="Winkler S."/>
            <person name="Kukowka S."/>
            <person name="Myers E.W."/>
            <person name="Bohne A."/>
        </authorList>
    </citation>
    <scope>NUCLEOTIDE SEQUENCE [LARGE SCALE GENOMIC DNA]</scope>
    <source>
        <strain evidence="2">ZFMK-TIS-60720</strain>
        <tissue evidence="2">Whole Organism</tissue>
    </source>
</reference>
<dbReference type="Proteomes" id="UP001364617">
    <property type="component" value="Unassembled WGS sequence"/>
</dbReference>
<organism evidence="2 3">
    <name type="scientific">Phoxinus phoxinus</name>
    <name type="common">Eurasian minnow</name>
    <dbReference type="NCBI Taxonomy" id="58324"/>
    <lineage>
        <taxon>Eukaryota</taxon>
        <taxon>Metazoa</taxon>
        <taxon>Chordata</taxon>
        <taxon>Craniata</taxon>
        <taxon>Vertebrata</taxon>
        <taxon>Euteleostomi</taxon>
        <taxon>Actinopterygii</taxon>
        <taxon>Neopterygii</taxon>
        <taxon>Teleostei</taxon>
        <taxon>Ostariophysi</taxon>
        <taxon>Cypriniformes</taxon>
        <taxon>Leuciscidae</taxon>
        <taxon>Phoxininae</taxon>
        <taxon>Phoxinus</taxon>
    </lineage>
</organism>
<sequence>MLLDYYQKRQVTSTPSKATHSQVPQLLVSSVSEDSDRDDIPVQGVQPLETQEVDVLEASMHSMSIVEEEQFDSPDEEARNDLRNSTIDMDERWTKHSFCEDGDSSDEDYVPFLQIRPGGQDVIEQLQEISMHEAVIDVTLPTFPEDDVSDIPESNKVVSEDDIVGKNASIVYHENLKTPPSSNCL</sequence>
<accession>A0AAN9DGH9</accession>
<dbReference type="EMBL" id="JAYKXH010000004">
    <property type="protein sequence ID" value="KAK7172216.1"/>
    <property type="molecule type" value="Genomic_DNA"/>
</dbReference>
<dbReference type="AlphaFoldDB" id="A0AAN9DGH9"/>
<keyword evidence="3" id="KW-1185">Reference proteome</keyword>
<proteinExistence type="predicted"/>
<gene>
    <name evidence="2" type="ORF">R3I93_004506</name>
</gene>